<dbReference type="STRING" id="1227498.C492_06257"/>
<evidence type="ECO:0000256" key="2">
    <source>
        <dbReference type="SAM" id="Phobius"/>
    </source>
</evidence>
<dbReference type="AlphaFoldDB" id="L9XRR8"/>
<gene>
    <name evidence="3" type="ORF">C492_06257</name>
</gene>
<dbReference type="PATRIC" id="fig|1227498.3.peg.1289"/>
<feature type="transmembrane region" description="Helical" evidence="2">
    <location>
        <begin position="59"/>
        <end position="79"/>
    </location>
</feature>
<comment type="caution">
    <text evidence="3">The sequence shown here is derived from an EMBL/GenBank/DDBJ whole genome shotgun (WGS) entry which is preliminary data.</text>
</comment>
<keyword evidence="2" id="KW-1133">Transmembrane helix</keyword>
<proteinExistence type="predicted"/>
<reference evidence="3 4" key="1">
    <citation type="journal article" date="2014" name="PLoS Genet.">
        <title>Phylogenetically driven sequencing of extremely halophilic archaea reveals strategies for static and dynamic osmo-response.</title>
        <authorList>
            <person name="Becker E.A."/>
            <person name="Seitzer P.M."/>
            <person name="Tritt A."/>
            <person name="Larsen D."/>
            <person name="Krusor M."/>
            <person name="Yao A.I."/>
            <person name="Wu D."/>
            <person name="Madern D."/>
            <person name="Eisen J.A."/>
            <person name="Darling A.E."/>
            <person name="Facciotti M.T."/>
        </authorList>
    </citation>
    <scope>NUCLEOTIDE SEQUENCE [LARGE SCALE GENOMIC DNA]</scope>
    <source>
        <strain evidence="3 4">DSM 18795</strain>
    </source>
</reference>
<dbReference type="InterPro" id="IPR007462">
    <property type="entry name" value="COV1-like"/>
</dbReference>
<dbReference type="PANTHER" id="PTHR31876:SF26">
    <property type="entry name" value="PROTEIN LIKE COV 2"/>
    <property type="match status" value="1"/>
</dbReference>
<evidence type="ECO:0000256" key="1">
    <source>
        <dbReference type="SAM" id="MobiDB-lite"/>
    </source>
</evidence>
<evidence type="ECO:0000313" key="4">
    <source>
        <dbReference type="Proteomes" id="UP000011531"/>
    </source>
</evidence>
<keyword evidence="2" id="KW-0472">Membrane</keyword>
<dbReference type="EMBL" id="AOIA01000034">
    <property type="protein sequence ID" value="ELY64101.1"/>
    <property type="molecule type" value="Genomic_DNA"/>
</dbReference>
<evidence type="ECO:0000313" key="3">
    <source>
        <dbReference type="EMBL" id="ELY64101.1"/>
    </source>
</evidence>
<keyword evidence="4" id="KW-1185">Reference proteome</keyword>
<feature type="region of interest" description="Disordered" evidence="1">
    <location>
        <begin position="206"/>
        <end position="232"/>
    </location>
</feature>
<accession>L9XRR8</accession>
<keyword evidence="2" id="KW-0812">Transmembrane</keyword>
<feature type="compositionally biased region" description="Acidic residues" evidence="1">
    <location>
        <begin position="206"/>
        <end position="217"/>
    </location>
</feature>
<protein>
    <recommendedName>
        <fullName evidence="5">DUF502 domain-containing protein</fullName>
    </recommendedName>
</protein>
<dbReference type="Proteomes" id="UP000011531">
    <property type="component" value="Unassembled WGS sequence"/>
</dbReference>
<name>L9XRR8_9EURY</name>
<dbReference type="OrthoDB" id="51558at2157"/>
<evidence type="ECO:0008006" key="5">
    <source>
        <dbReference type="Google" id="ProtNLM"/>
    </source>
</evidence>
<dbReference type="Pfam" id="PF04367">
    <property type="entry name" value="DUF502"/>
    <property type="match status" value="1"/>
</dbReference>
<feature type="transmembrane region" description="Helical" evidence="2">
    <location>
        <begin position="12"/>
        <end position="39"/>
    </location>
</feature>
<feature type="compositionally biased region" description="Polar residues" evidence="1">
    <location>
        <begin position="223"/>
        <end position="232"/>
    </location>
</feature>
<sequence>MNAVSERPKRWLVNGIVLTVPLVVTLLVLLVVIDFVVGILSPVVDGVQYVWPNEPPRVVIQSTMLLSLIGFFLLVGFAAEHTPGKHVSKRIHATMETIPGVSTLYESVRRASNILVDDDTNQFKEVKLVEFPHKDAYVFGFLTADTPASVERVVGEGEMLTVMVPLGPNPTTNGYIMHIPIDNVYDVDVTVEEAVRSIATLGVSVDELDAEPDEDADLPTADGSTIGSAADR</sequence>
<dbReference type="PANTHER" id="PTHR31876">
    <property type="entry name" value="COV-LIKE PROTEIN 1"/>
    <property type="match status" value="1"/>
</dbReference>
<organism evidence="3 4">
    <name type="scientific">Natronococcus jeotgali DSM 18795</name>
    <dbReference type="NCBI Taxonomy" id="1227498"/>
    <lineage>
        <taxon>Archaea</taxon>
        <taxon>Methanobacteriati</taxon>
        <taxon>Methanobacteriota</taxon>
        <taxon>Stenosarchaea group</taxon>
        <taxon>Halobacteria</taxon>
        <taxon>Halobacteriales</taxon>
        <taxon>Natrialbaceae</taxon>
        <taxon>Natronococcus</taxon>
    </lineage>
</organism>
<dbReference type="RefSeq" id="WP_008421448.1">
    <property type="nucleotide sequence ID" value="NZ_AOIA01000034.1"/>
</dbReference>